<dbReference type="RefSeq" id="WP_132939396.1">
    <property type="nucleotide sequence ID" value="NZ_CP119676.1"/>
</dbReference>
<comment type="caution">
    <text evidence="2">The sequence shown here is derived from an EMBL/GenBank/DDBJ whole genome shotgun (WGS) entry which is preliminary data.</text>
</comment>
<protein>
    <submittedName>
        <fullName evidence="2">Uncharacterized protein</fullName>
    </submittedName>
</protein>
<evidence type="ECO:0000313" key="3">
    <source>
        <dbReference type="Proteomes" id="UP000295304"/>
    </source>
</evidence>
<reference evidence="2 3" key="1">
    <citation type="submission" date="2019-03" db="EMBL/GenBank/DDBJ databases">
        <title>Genomic Encyclopedia of Type Strains, Phase IV (KMG-IV): sequencing the most valuable type-strain genomes for metagenomic binning, comparative biology and taxonomic classification.</title>
        <authorList>
            <person name="Goeker M."/>
        </authorList>
    </citation>
    <scope>NUCLEOTIDE SEQUENCE [LARGE SCALE GENOMIC DNA]</scope>
    <source>
        <strain evidence="2 3">DSM 101688</strain>
    </source>
</reference>
<organism evidence="2 3">
    <name type="scientific">Varunaivibrio sulfuroxidans</name>
    <dbReference type="NCBI Taxonomy" id="1773489"/>
    <lineage>
        <taxon>Bacteria</taxon>
        <taxon>Pseudomonadati</taxon>
        <taxon>Pseudomonadota</taxon>
        <taxon>Alphaproteobacteria</taxon>
        <taxon>Rhodospirillales</taxon>
        <taxon>Magnetovibrionaceae</taxon>
        <taxon>Varunaivibrio</taxon>
    </lineage>
</organism>
<name>A0A4R3J878_9PROT</name>
<feature type="region of interest" description="Disordered" evidence="1">
    <location>
        <begin position="37"/>
        <end position="56"/>
    </location>
</feature>
<dbReference type="Proteomes" id="UP000295304">
    <property type="component" value="Unassembled WGS sequence"/>
</dbReference>
<accession>A0A4R3J878</accession>
<evidence type="ECO:0000256" key="1">
    <source>
        <dbReference type="SAM" id="MobiDB-lite"/>
    </source>
</evidence>
<dbReference type="AlphaFoldDB" id="A0A4R3J878"/>
<evidence type="ECO:0000313" key="2">
    <source>
        <dbReference type="EMBL" id="TCS61687.1"/>
    </source>
</evidence>
<proteinExistence type="predicted"/>
<sequence length="146" mass="15823">MAAFATALPIILSGANMLLDANQQNKQRKLQNAQSRAQEALQAQQQADARKRFDAQNKENLSRALAARRASAAARGMGGVGGSADAVMNGLISESEKQRRNFLTDQSFARNSLLGQNAFQRKKNLLDQQTSFLDAGLGFAKKQWGG</sequence>
<feature type="compositionally biased region" description="Low complexity" evidence="1">
    <location>
        <begin position="37"/>
        <end position="47"/>
    </location>
</feature>
<keyword evidence="3" id="KW-1185">Reference proteome</keyword>
<dbReference type="EMBL" id="SLZW01000007">
    <property type="protein sequence ID" value="TCS61687.1"/>
    <property type="molecule type" value="Genomic_DNA"/>
</dbReference>
<gene>
    <name evidence="2" type="ORF">EDD55_10796</name>
</gene>